<feature type="disulfide bond" evidence="8">
    <location>
        <begin position="64"/>
        <end position="91"/>
    </location>
</feature>
<proteinExistence type="predicted"/>
<keyword evidence="7" id="KW-0325">Glycoprotein</keyword>
<feature type="domain" description="EGF-like" evidence="12">
    <location>
        <begin position="699"/>
        <end position="737"/>
    </location>
</feature>
<evidence type="ECO:0000256" key="4">
    <source>
        <dbReference type="ARBA" id="ARBA00022737"/>
    </source>
</evidence>
<keyword evidence="1 9" id="KW-0245">EGF-like domain</keyword>
<name>A0A914WY66_9BILA</name>
<dbReference type="PROSITE" id="PS00010">
    <property type="entry name" value="ASX_HYDROXYL"/>
    <property type="match status" value="2"/>
</dbReference>
<dbReference type="PROSITE" id="PS50068">
    <property type="entry name" value="LDLRA_2"/>
    <property type="match status" value="1"/>
</dbReference>
<organism evidence="17 18">
    <name type="scientific">Plectus sambesii</name>
    <dbReference type="NCBI Taxonomy" id="2011161"/>
    <lineage>
        <taxon>Eukaryota</taxon>
        <taxon>Metazoa</taxon>
        <taxon>Ecdysozoa</taxon>
        <taxon>Nematoda</taxon>
        <taxon>Chromadorea</taxon>
        <taxon>Plectida</taxon>
        <taxon>Plectina</taxon>
        <taxon>Plectoidea</taxon>
        <taxon>Plectidae</taxon>
        <taxon>Plectus</taxon>
    </lineage>
</organism>
<evidence type="ECO:0000256" key="9">
    <source>
        <dbReference type="PROSITE-ProRule" id="PRU00076"/>
    </source>
</evidence>
<dbReference type="PROSITE" id="PS50026">
    <property type="entry name" value="EGF_3"/>
    <property type="match status" value="2"/>
</dbReference>
<dbReference type="CDD" id="cd00112">
    <property type="entry name" value="LDLa"/>
    <property type="match status" value="1"/>
</dbReference>
<protein>
    <submittedName>
        <fullName evidence="18">Uncharacterized protein</fullName>
    </submittedName>
</protein>
<feature type="domain" description="CUB" evidence="11">
    <location>
        <begin position="64"/>
        <end position="173"/>
    </location>
</feature>
<evidence type="ECO:0000259" key="14">
    <source>
        <dbReference type="PROSITE" id="PS50835"/>
    </source>
</evidence>
<keyword evidence="3" id="KW-0732">Signal</keyword>
<evidence type="ECO:0000256" key="7">
    <source>
        <dbReference type="ARBA" id="ARBA00023180"/>
    </source>
</evidence>
<dbReference type="InterPro" id="IPR002172">
    <property type="entry name" value="LDrepeatLR_classA_rpt"/>
</dbReference>
<dbReference type="InterPro" id="IPR023415">
    <property type="entry name" value="LDLR_class-A_CS"/>
</dbReference>
<keyword evidence="5" id="KW-1133">Transmembrane helix</keyword>
<evidence type="ECO:0000259" key="16">
    <source>
        <dbReference type="PROSITE" id="PS51550"/>
    </source>
</evidence>
<reference evidence="18" key="1">
    <citation type="submission" date="2022-11" db="UniProtKB">
        <authorList>
            <consortium name="WormBaseParasite"/>
        </authorList>
    </citation>
    <scope>IDENTIFICATION</scope>
</reference>
<dbReference type="Gene3D" id="4.10.400.10">
    <property type="entry name" value="Low-density Lipoprotein Receptor"/>
    <property type="match status" value="1"/>
</dbReference>
<dbReference type="PROSITE" id="PS51550">
    <property type="entry name" value="EPH_LBD"/>
    <property type="match status" value="1"/>
</dbReference>
<evidence type="ECO:0000256" key="1">
    <source>
        <dbReference type="ARBA" id="ARBA00022536"/>
    </source>
</evidence>
<dbReference type="PROSITE" id="PS50835">
    <property type="entry name" value="IG_LIKE"/>
    <property type="match status" value="1"/>
</dbReference>
<evidence type="ECO:0000259" key="11">
    <source>
        <dbReference type="PROSITE" id="PS01180"/>
    </source>
</evidence>
<comment type="caution">
    <text evidence="9">Lacks conserved residue(s) required for the propagation of feature annotation.</text>
</comment>
<feature type="domain" description="HYR" evidence="13">
    <location>
        <begin position="1617"/>
        <end position="1703"/>
    </location>
</feature>
<dbReference type="Pfam" id="PF07645">
    <property type="entry name" value="EGF_CA"/>
    <property type="match status" value="2"/>
</dbReference>
<feature type="domain" description="CUB" evidence="11">
    <location>
        <begin position="179"/>
        <end position="293"/>
    </location>
</feature>
<feature type="domain" description="Sushi" evidence="15">
    <location>
        <begin position="894"/>
        <end position="953"/>
    </location>
</feature>
<feature type="domain" description="Sushi" evidence="15">
    <location>
        <begin position="827"/>
        <end position="893"/>
    </location>
</feature>
<dbReference type="SUPFAM" id="SSF57424">
    <property type="entry name" value="LDL receptor-like module"/>
    <property type="match status" value="1"/>
</dbReference>
<dbReference type="Gene3D" id="2.10.25.10">
    <property type="entry name" value="Laminin"/>
    <property type="match status" value="2"/>
</dbReference>
<dbReference type="SUPFAM" id="SSF57535">
    <property type="entry name" value="Complement control module/SCR domain"/>
    <property type="match status" value="6"/>
</dbReference>
<feature type="disulfide bond" evidence="10">
    <location>
        <begin position="924"/>
        <end position="951"/>
    </location>
</feature>
<feature type="disulfide bond" evidence="10">
    <location>
        <begin position="436"/>
        <end position="463"/>
    </location>
</feature>
<dbReference type="Pfam" id="PF00084">
    <property type="entry name" value="Sushi"/>
    <property type="match status" value="3"/>
</dbReference>
<dbReference type="PROSITE" id="PS50825">
    <property type="entry name" value="HYR"/>
    <property type="match status" value="1"/>
</dbReference>
<dbReference type="PROSITE" id="PS01180">
    <property type="entry name" value="CUB"/>
    <property type="match status" value="3"/>
</dbReference>
<dbReference type="SMART" id="SM00179">
    <property type="entry name" value="EGF_CA"/>
    <property type="match status" value="2"/>
</dbReference>
<feature type="disulfide bond" evidence="10">
    <location>
        <begin position="407"/>
        <end position="450"/>
    </location>
</feature>
<dbReference type="InterPro" id="IPR049883">
    <property type="entry name" value="NOTCH1_EGF-like"/>
</dbReference>
<evidence type="ECO:0000313" key="18">
    <source>
        <dbReference type="WBParaSite" id="PSAMB.scaffold5874size10693.g27441.t1"/>
    </source>
</evidence>
<keyword evidence="6 10" id="KW-1015">Disulfide bond</keyword>
<dbReference type="Gene3D" id="2.60.120.260">
    <property type="entry name" value="Galactose-binding domain-like"/>
    <property type="match status" value="1"/>
</dbReference>
<dbReference type="CDD" id="cd00041">
    <property type="entry name" value="CUB"/>
    <property type="match status" value="2"/>
</dbReference>
<dbReference type="PROSITE" id="PS01187">
    <property type="entry name" value="EGF_CA"/>
    <property type="match status" value="1"/>
</dbReference>
<dbReference type="InterPro" id="IPR036179">
    <property type="entry name" value="Ig-like_dom_sf"/>
</dbReference>
<dbReference type="InterPro" id="IPR036055">
    <property type="entry name" value="LDL_receptor-like_sf"/>
</dbReference>
<evidence type="ECO:0000256" key="8">
    <source>
        <dbReference type="PROSITE-ProRule" id="PRU00059"/>
    </source>
</evidence>
<dbReference type="PANTHER" id="PTHR45656">
    <property type="entry name" value="PROTEIN CBR-CLEC-78"/>
    <property type="match status" value="1"/>
</dbReference>
<dbReference type="SUPFAM" id="SSF49854">
    <property type="entry name" value="Spermadhesin, CUB domain"/>
    <property type="match status" value="3"/>
</dbReference>
<evidence type="ECO:0000259" key="13">
    <source>
        <dbReference type="PROSITE" id="PS50825"/>
    </source>
</evidence>
<keyword evidence="17" id="KW-1185">Reference proteome</keyword>
<dbReference type="CDD" id="cd00117">
    <property type="entry name" value="TFP"/>
    <property type="match status" value="1"/>
</dbReference>
<feature type="disulfide bond" evidence="10">
    <location>
        <begin position="829"/>
        <end position="872"/>
    </location>
</feature>
<dbReference type="InterPro" id="IPR000152">
    <property type="entry name" value="EGF-type_Asp/Asn_hydroxyl_site"/>
</dbReference>
<feature type="domain" description="Ig-like" evidence="14">
    <location>
        <begin position="1146"/>
        <end position="1252"/>
    </location>
</feature>
<dbReference type="SMART" id="SM00042">
    <property type="entry name" value="CUB"/>
    <property type="match status" value="3"/>
</dbReference>
<evidence type="ECO:0000256" key="6">
    <source>
        <dbReference type="ARBA" id="ARBA00023157"/>
    </source>
</evidence>
<feature type="domain" description="Sushi" evidence="15">
    <location>
        <begin position="405"/>
        <end position="465"/>
    </location>
</feature>
<dbReference type="WBParaSite" id="PSAMB.scaffold5874size10693.g27441.t1">
    <property type="protein sequence ID" value="PSAMB.scaffold5874size10693.g27441.t1"/>
    <property type="gene ID" value="PSAMB.scaffold5874size10693.g27441"/>
</dbReference>
<keyword evidence="2" id="KW-0812">Transmembrane</keyword>
<dbReference type="InterPro" id="IPR001090">
    <property type="entry name" value="Ephrin_rcpt_lig-bd_dom"/>
</dbReference>
<sequence length="2023" mass="222758">MFGWAIDACDTSKPFLCETIACFEGEWRCNDSSKCINDKARCDGIQDCDDNSDEQKQNCPPNECVDGLRTSPSGEIFSPGFPNSYASNTKCEWRLQLGQGSRIALQFNVFDLEPLHDVLLIQDGESASLADEQRYSDTKTGEKWISKSNIVILKFTSDDKLERQGFHISYTLDTSIQNCDRIFEDFSGNFSPPGYYGSDFVTYAPDQRCNWIIRNPSPNGIVSIQFSRFVIAEGDILRLYDGLAVSNSTIGDFSSEVQPPTSISSSSPIMTVYFRSAENSRGAVGFVIHYQQSCEGQKISVESGSIESPGARTGIAPRSPFSCSWDLEAPQNTDGETQEFILYFDSLNLRDQDRITVSSGTSALNSIDPSSSTRRIRSKNGILTVSFKIAPERTVWGSFTASFSIDCPTLNGLSDLLKEPVYTFGNEYLSVVQFACQAGYVIQGVSSIMCVAGGKWSAEPPNCKRAYCLPVPTVDKGYLLSITGLQLDDRLTYGCEYGYRPLHTESICTSSKKWEPNPACQLIDCGTPKPYHEAIVMQLSNGTRLNSRALYKCSRMTAQTFGAPPYRFCQANGMWSEANFHCRETACFAYPLPHGRFDQISESVFGQTTVIADRGFQARPSSVVCNENLMWSEIPTIEDVNECLTPNRCSNGACQNLIGTYNCACQKGYVEQWTSPDPTTSSVMEQTTVTTSLIKTCVDIDECAAGLTLCDYPDKCVNEEGGYRCDCPPEKWLFTPDRTALVSHKAFLAINQSCINQRCQAPPPSNDRMVRSPTHGLYLVNSTVLYYCTEGNIYESAYQPIAYTCQSSGQWSFVQFGQVPQPNCSKIPCDDPRQSFYNGRLTTDQQTFFAGDIVEYTCESNYLLVGPNRRVCFQYPFENRPRWVSHSAPKCIAISCPRIAAPMDGTMFVSQSEFIVGSTAWFACRPGFELIGSSVLSCQSDQTWSNSVPTCEAKKCAIDPPPSMEVAGALNALNRQRRQFNIDEQVSLRCLGEGFALSDAAPLKCMLPNSAASSQRDMSGGTSKYSSMMQVEYTTSATTSTPCKSALQAQAGHELRTTLSSLPNCTHIDLAVHDVGGSPDHTLQFIVALTGSGPTAPCMQLIKAHINKQMKEIHPDDEPLCSGAAKIVISLNVTNDIVSTNQGDSPLNQQYRRRQRCIEMISSNTVVLEGVTVDLWCVMSANCDQKMFNIMWTKGSNELALRQTDDSRIEVVQTDTRIVDVRIAPVRPIDNDTYSCKIWDKARGDVVEKMVLKLEVVPNGKVNNPERINPESLQPNTTILYNSTNNAQRNSWQVYSASSEAGWIVLPDHHSALLRICSSNNQHADSWVRSPFIRVPNGVSDQVIRVRLSYVHQRCPNDGCAENIRVLWWQTNEMLAPWTVNDFEQIFELPFDETMASFELPAPISKIGLYFAFQGTGSCTTIFDLDVRSVACPRYAVDLSVFPNTPAPGAAAGSRFVDADCVDGAVAIPIASKLQCTVEGRWKNISAEGVPTVCICKPGYVRHGNMCEKQGPLCYECSNANSLLECASTPDRVRHCAVDDVCRTTVSHLANGQLVLDKGCAPANECTVSITNWSTCLRGEDDCTLCCNDDYCNFPPNAAAGNASAIPNFDRPVPNCRDVVPPTFYDCPKNITVSIGMKNFTLPTVVSWPKFKDNQHNVVITSTLADLTSDSYIFNQSVKEVNWTVTDQAGLKSVCSVPVIYKDSIAPIVKCPSDAIIVNVSSSTSPETPISFPAVAVLDASAIQSITYTPANGSLVPIDRPIEVIATAVDKFGNTGSCHFWFMATVSDCPHWMINKDEYSCLPTPVGRSIMCVSNKSCKNGRKMYPIDVDVISCSSNGQWHRLSRSNNQSFDNINDNPSLPLLPRCIDLAAPPVSFEVILNISGHIEKACLEPLINATKDKLGQLIRENCGNQFEYTVVFQSGESQWKPGLSRPVYQVTIPGTVETIVPDAQVHLAKVCISQFASRLSTMPPIFEPTECSTIQLVSQAGILKEGDTKCEPGWILVDSTEQLPSLCRAPSFPFN</sequence>
<dbReference type="InterPro" id="IPR013783">
    <property type="entry name" value="Ig-like_fold"/>
</dbReference>
<dbReference type="Proteomes" id="UP000887566">
    <property type="component" value="Unplaced"/>
</dbReference>
<dbReference type="PROSITE" id="PS50923">
    <property type="entry name" value="SUSHI"/>
    <property type="match status" value="6"/>
</dbReference>
<evidence type="ECO:0000259" key="12">
    <source>
        <dbReference type="PROSITE" id="PS50026"/>
    </source>
</evidence>
<dbReference type="Pfam" id="PF01404">
    <property type="entry name" value="Ephrin_lbd"/>
    <property type="match status" value="1"/>
</dbReference>
<evidence type="ECO:0000259" key="15">
    <source>
        <dbReference type="PROSITE" id="PS50923"/>
    </source>
</evidence>
<dbReference type="PANTHER" id="PTHR45656:SF4">
    <property type="entry name" value="PROTEIN CBR-CLEC-78"/>
    <property type="match status" value="1"/>
</dbReference>
<dbReference type="SUPFAM" id="SSF48726">
    <property type="entry name" value="Immunoglobulin"/>
    <property type="match status" value="1"/>
</dbReference>
<dbReference type="InterPro" id="IPR007110">
    <property type="entry name" value="Ig-like_dom"/>
</dbReference>
<keyword evidence="5" id="KW-0472">Membrane</keyword>
<feature type="domain" description="Sushi" evidence="15">
    <location>
        <begin position="523"/>
        <end position="584"/>
    </location>
</feature>
<evidence type="ECO:0000313" key="17">
    <source>
        <dbReference type="Proteomes" id="UP000887566"/>
    </source>
</evidence>
<feature type="domain" description="Eph LBD" evidence="16">
    <location>
        <begin position="1266"/>
        <end position="1437"/>
    </location>
</feature>
<dbReference type="Gene3D" id="2.10.70.10">
    <property type="entry name" value="Complement Module, domain 1"/>
    <property type="match status" value="6"/>
</dbReference>
<dbReference type="SUPFAM" id="SSF49785">
    <property type="entry name" value="Galactose-binding domain-like"/>
    <property type="match status" value="1"/>
</dbReference>
<dbReference type="InterPro" id="IPR018097">
    <property type="entry name" value="EGF_Ca-bd_CS"/>
</dbReference>
<dbReference type="InterPro" id="IPR051277">
    <property type="entry name" value="SEZ6_CSMD_C4BPB_Regulators"/>
</dbReference>
<dbReference type="Pfam" id="PF00431">
    <property type="entry name" value="CUB"/>
    <property type="match status" value="2"/>
</dbReference>
<feature type="domain" description="Sushi" evidence="15">
    <location>
        <begin position="757"/>
        <end position="826"/>
    </location>
</feature>
<dbReference type="SUPFAM" id="SSF57196">
    <property type="entry name" value="EGF/Laminin"/>
    <property type="match status" value="2"/>
</dbReference>
<evidence type="ECO:0000256" key="10">
    <source>
        <dbReference type="PROSITE-ProRule" id="PRU00302"/>
    </source>
</evidence>
<evidence type="ECO:0000256" key="2">
    <source>
        <dbReference type="ARBA" id="ARBA00022692"/>
    </source>
</evidence>
<dbReference type="Pfam" id="PF00057">
    <property type="entry name" value="Ldl_recept_a"/>
    <property type="match status" value="1"/>
</dbReference>
<dbReference type="Gene3D" id="2.60.120.290">
    <property type="entry name" value="Spermadhesin, CUB domain"/>
    <property type="match status" value="3"/>
</dbReference>
<dbReference type="SMART" id="SM00032">
    <property type="entry name" value="CCP"/>
    <property type="match status" value="6"/>
</dbReference>
<dbReference type="PROSITE" id="PS01209">
    <property type="entry name" value="LDLRA_1"/>
    <property type="match status" value="1"/>
</dbReference>
<dbReference type="CDD" id="cd00054">
    <property type="entry name" value="EGF_CA"/>
    <property type="match status" value="2"/>
</dbReference>
<accession>A0A914WY66</accession>
<feature type="domain" description="EGF-like" evidence="12">
    <location>
        <begin position="639"/>
        <end position="675"/>
    </location>
</feature>
<evidence type="ECO:0000256" key="3">
    <source>
        <dbReference type="ARBA" id="ARBA00022729"/>
    </source>
</evidence>
<dbReference type="Gene3D" id="2.60.40.10">
    <property type="entry name" value="Immunoglobulins"/>
    <property type="match status" value="1"/>
</dbReference>
<feature type="domain" description="Sushi" evidence="15">
    <location>
        <begin position="466"/>
        <end position="522"/>
    </location>
</feature>
<dbReference type="GO" id="GO:0005509">
    <property type="term" value="F:calcium ion binding"/>
    <property type="evidence" value="ECO:0007669"/>
    <property type="project" value="InterPro"/>
</dbReference>
<keyword evidence="4" id="KW-0677">Repeat</keyword>
<dbReference type="InterPro" id="IPR001881">
    <property type="entry name" value="EGF-like_Ca-bd_dom"/>
</dbReference>
<feature type="domain" description="CUB" evidence="11">
    <location>
        <begin position="294"/>
        <end position="406"/>
    </location>
</feature>
<dbReference type="InterPro" id="IPR000859">
    <property type="entry name" value="CUB_dom"/>
</dbReference>
<dbReference type="InterPro" id="IPR035976">
    <property type="entry name" value="Sushi/SCR/CCP_sf"/>
</dbReference>
<dbReference type="InterPro" id="IPR000436">
    <property type="entry name" value="Sushi_SCR_CCP_dom"/>
</dbReference>
<dbReference type="InterPro" id="IPR000742">
    <property type="entry name" value="EGF"/>
</dbReference>
<dbReference type="InterPro" id="IPR003410">
    <property type="entry name" value="HYR_dom"/>
</dbReference>
<dbReference type="InterPro" id="IPR008979">
    <property type="entry name" value="Galactose-bd-like_sf"/>
</dbReference>
<dbReference type="InterPro" id="IPR035914">
    <property type="entry name" value="Sperma_CUB_dom_sf"/>
</dbReference>
<keyword evidence="10" id="KW-0768">Sushi</keyword>
<dbReference type="SMART" id="SM00181">
    <property type="entry name" value="EGF"/>
    <property type="match status" value="2"/>
</dbReference>
<evidence type="ECO:0000256" key="5">
    <source>
        <dbReference type="ARBA" id="ARBA00022989"/>
    </source>
</evidence>
<dbReference type="SMART" id="SM00192">
    <property type="entry name" value="LDLa"/>
    <property type="match status" value="1"/>
</dbReference>
<dbReference type="CDD" id="cd00033">
    <property type="entry name" value="CCP"/>
    <property type="match status" value="3"/>
</dbReference>
<dbReference type="FunFam" id="2.10.25.10:FF:000005">
    <property type="entry name" value="Fibrillin 2"/>
    <property type="match status" value="1"/>
</dbReference>